<dbReference type="GO" id="GO:0003700">
    <property type="term" value="F:DNA-binding transcription factor activity"/>
    <property type="evidence" value="ECO:0007669"/>
    <property type="project" value="InterPro"/>
</dbReference>
<keyword evidence="4" id="KW-0805">Transcription regulation</keyword>
<keyword evidence="9" id="KW-0175">Coiled coil</keyword>
<evidence type="ECO:0000256" key="5">
    <source>
        <dbReference type="ARBA" id="ARBA00023098"/>
    </source>
</evidence>
<sequence>MASTSAKARRLEKLKTALENNPFLTDEELARMFSVSIQTIRLDRLELNIPEVRERVKQMAEKSYAELRSLSGSEVIGDLIDLELNRSGISVMNINEDMIFQKTGIARGHFIFAQANSLAVACINAEVALTGTARIFFKRQVKLGERIVAKATVKGRKGNKYIVGVESKSGQEIVFEGTFIIFALSDKEATMQ</sequence>
<keyword evidence="8" id="KW-0804">Transcription</keyword>
<evidence type="ECO:0000256" key="1">
    <source>
        <dbReference type="ARBA" id="ARBA00022491"/>
    </source>
</evidence>
<dbReference type="EMBL" id="LGTE01000010">
    <property type="protein sequence ID" value="KNZ69597.1"/>
    <property type="molecule type" value="Genomic_DNA"/>
</dbReference>
<keyword evidence="6" id="KW-0238">DNA-binding</keyword>
<comment type="caution">
    <text evidence="10">The sequence shown here is derived from an EMBL/GenBank/DDBJ whole genome shotgun (WGS) entry which is preliminary data.</text>
</comment>
<evidence type="ECO:0000256" key="2">
    <source>
        <dbReference type="ARBA" id="ARBA00022516"/>
    </source>
</evidence>
<dbReference type="NCBIfam" id="NF003359">
    <property type="entry name" value="PRK04424.1"/>
    <property type="match status" value="1"/>
</dbReference>
<keyword evidence="7" id="KW-0275">Fatty acid biosynthesis</keyword>
<dbReference type="InterPro" id="IPR017275">
    <property type="entry name" value="Transcription_factor_FapR"/>
</dbReference>
<dbReference type="GO" id="GO:0003677">
    <property type="term" value="F:DNA binding"/>
    <property type="evidence" value="ECO:0007669"/>
    <property type="project" value="UniProtKB-KW"/>
</dbReference>
<dbReference type="PATRIC" id="fig|281456.6.peg.1726"/>
<organism evidence="10 11">
    <name type="scientific">Thermincola ferriacetica</name>
    <dbReference type="NCBI Taxonomy" id="281456"/>
    <lineage>
        <taxon>Bacteria</taxon>
        <taxon>Bacillati</taxon>
        <taxon>Bacillota</taxon>
        <taxon>Clostridia</taxon>
        <taxon>Eubacteriales</taxon>
        <taxon>Thermincolaceae</taxon>
        <taxon>Thermincola</taxon>
    </lineage>
</organism>
<dbReference type="RefSeq" id="WP_013120928.1">
    <property type="nucleotide sequence ID" value="NZ_LGTE01000010.1"/>
</dbReference>
<dbReference type="CDD" id="cd03440">
    <property type="entry name" value="hot_dog"/>
    <property type="match status" value="1"/>
</dbReference>
<evidence type="ECO:0000256" key="9">
    <source>
        <dbReference type="SAM" id="Coils"/>
    </source>
</evidence>
<dbReference type="InterPro" id="IPR036388">
    <property type="entry name" value="WH-like_DNA-bd_sf"/>
</dbReference>
<dbReference type="GO" id="GO:0006633">
    <property type="term" value="P:fatty acid biosynthetic process"/>
    <property type="evidence" value="ECO:0007669"/>
    <property type="project" value="UniProtKB-KW"/>
</dbReference>
<dbReference type="AlphaFoldDB" id="A0A0L6W1Z0"/>
<keyword evidence="5" id="KW-0443">Lipid metabolism</keyword>
<dbReference type="Gene3D" id="1.10.10.10">
    <property type="entry name" value="Winged helix-like DNA-binding domain superfamily/Winged helix DNA-binding domain"/>
    <property type="match status" value="1"/>
</dbReference>
<dbReference type="SUPFAM" id="SSF46785">
    <property type="entry name" value="Winged helix' DNA-binding domain"/>
    <property type="match status" value="1"/>
</dbReference>
<dbReference type="GO" id="GO:0045892">
    <property type="term" value="P:negative regulation of DNA-templated transcription"/>
    <property type="evidence" value="ECO:0007669"/>
    <property type="project" value="InterPro"/>
</dbReference>
<accession>A0A0L6W1Z0</accession>
<dbReference type="PIRSF" id="PIRSF037733">
    <property type="entry name" value="Transcription_factor_FapR"/>
    <property type="match status" value="1"/>
</dbReference>
<evidence type="ECO:0000256" key="4">
    <source>
        <dbReference type="ARBA" id="ARBA00023015"/>
    </source>
</evidence>
<evidence type="ECO:0000313" key="11">
    <source>
        <dbReference type="Proteomes" id="UP000037175"/>
    </source>
</evidence>
<feature type="coiled-coil region" evidence="9">
    <location>
        <begin position="1"/>
        <end position="62"/>
    </location>
</feature>
<evidence type="ECO:0000313" key="10">
    <source>
        <dbReference type="EMBL" id="KNZ69597.1"/>
    </source>
</evidence>
<keyword evidence="1" id="KW-0678">Repressor</keyword>
<protein>
    <submittedName>
        <fullName evidence="10">Regulatory protein DeoR</fullName>
    </submittedName>
</protein>
<keyword evidence="3" id="KW-0276">Fatty acid metabolism</keyword>
<keyword evidence="11" id="KW-1185">Reference proteome</keyword>
<reference evidence="11" key="1">
    <citation type="submission" date="2015-07" db="EMBL/GenBank/DDBJ databases">
        <title>Complete Genome of Thermincola ferriacetica strain Z-0001T.</title>
        <authorList>
            <person name="Lusk B."/>
            <person name="Badalamenti J.P."/>
            <person name="Parameswaran P."/>
            <person name="Bond D.R."/>
            <person name="Torres C.I."/>
        </authorList>
    </citation>
    <scope>NUCLEOTIDE SEQUENCE [LARGE SCALE GENOMIC DNA]</scope>
    <source>
        <strain evidence="11">Z-0001</strain>
    </source>
</reference>
<dbReference type="InterPro" id="IPR036390">
    <property type="entry name" value="WH_DNA-bd_sf"/>
</dbReference>
<evidence type="ECO:0000256" key="3">
    <source>
        <dbReference type="ARBA" id="ARBA00022832"/>
    </source>
</evidence>
<dbReference type="Gene3D" id="3.10.129.10">
    <property type="entry name" value="Hotdog Thioesterase"/>
    <property type="match status" value="1"/>
</dbReference>
<dbReference type="GO" id="GO:0045717">
    <property type="term" value="P:negative regulation of fatty acid biosynthetic process"/>
    <property type="evidence" value="ECO:0007669"/>
    <property type="project" value="InterPro"/>
</dbReference>
<dbReference type="InterPro" id="IPR029069">
    <property type="entry name" value="HotDog_dom_sf"/>
</dbReference>
<dbReference type="Proteomes" id="UP000037175">
    <property type="component" value="Unassembled WGS sequence"/>
</dbReference>
<evidence type="ECO:0000256" key="7">
    <source>
        <dbReference type="ARBA" id="ARBA00023160"/>
    </source>
</evidence>
<gene>
    <name evidence="10" type="ORF">Tfer_1617</name>
</gene>
<name>A0A0L6W1Z0_9FIRM</name>
<evidence type="ECO:0000256" key="8">
    <source>
        <dbReference type="ARBA" id="ARBA00023163"/>
    </source>
</evidence>
<dbReference type="SUPFAM" id="SSF54637">
    <property type="entry name" value="Thioesterase/thiol ester dehydrase-isomerase"/>
    <property type="match status" value="1"/>
</dbReference>
<keyword evidence="2" id="KW-0444">Lipid biosynthesis</keyword>
<evidence type="ECO:0000256" key="6">
    <source>
        <dbReference type="ARBA" id="ARBA00023125"/>
    </source>
</evidence>
<proteinExistence type="predicted"/>